<dbReference type="EMBL" id="MARB01000003">
    <property type="protein sequence ID" value="ODJ89175.1"/>
    <property type="molecule type" value="Genomic_DNA"/>
</dbReference>
<protein>
    <submittedName>
        <fullName evidence="1">Uncharacterized protein</fullName>
    </submittedName>
</protein>
<sequence length="282" mass="31727">MTKQVTEVPVQLPALSLSSWRPTRDTLQQVARIVGKVRSQFAPKSKHWWHITLSVYTHGLTTTPFPVGTQNCELNLDLAGHRLILSGSDGRLSTLPLAGQSSASLYRWILSSLPSTGIDLERHLPDGYGDESILPYDYQAAESYRRTINWVDSVFKAFKGGLREETSPVQLFPHHFDLALNWFSGRLVPGADPADEEHADEQMNFGFVTGDDSIPDAYFYVTAYPEPADWMELELKQGAYWHTEGWIGAVLPYAELLKHDQPYSLLLVYLQQLRLHGAGLMV</sequence>
<name>A0A7Z0VP38_9GAMM</name>
<evidence type="ECO:0000313" key="1">
    <source>
        <dbReference type="EMBL" id="ODJ89175.1"/>
    </source>
</evidence>
<reference evidence="1 2" key="1">
    <citation type="submission" date="2016-06" db="EMBL/GenBank/DDBJ databases">
        <title>Genome sequence of endosymbiont of Candidatus Endolucinida thiodiazotropha.</title>
        <authorList>
            <person name="Poehlein A."/>
            <person name="Koenig S."/>
            <person name="Heiden S.E."/>
            <person name="Thuermer A."/>
            <person name="Voget S."/>
            <person name="Daniel R."/>
            <person name="Markert S."/>
            <person name="Gros O."/>
            <person name="Schweder T."/>
        </authorList>
    </citation>
    <scope>NUCLEOTIDE SEQUENCE [LARGE SCALE GENOMIC DNA]</scope>
    <source>
        <strain evidence="1 2">COS</strain>
    </source>
</reference>
<dbReference type="Proteomes" id="UP000094769">
    <property type="component" value="Unassembled WGS sequence"/>
</dbReference>
<evidence type="ECO:0000313" key="2">
    <source>
        <dbReference type="Proteomes" id="UP000094769"/>
    </source>
</evidence>
<accession>A0A7Z0VP38</accession>
<dbReference type="Pfam" id="PF19459">
    <property type="entry name" value="DUF5996"/>
    <property type="match status" value="1"/>
</dbReference>
<gene>
    <name evidence="1" type="ORF">CODIS_07890</name>
</gene>
<dbReference type="RefSeq" id="WP_069121408.1">
    <property type="nucleotide sequence ID" value="NZ_MARB01000003.1"/>
</dbReference>
<proteinExistence type="predicted"/>
<keyword evidence="2" id="KW-1185">Reference proteome</keyword>
<comment type="caution">
    <text evidence="1">The sequence shown here is derived from an EMBL/GenBank/DDBJ whole genome shotgun (WGS) entry which is preliminary data.</text>
</comment>
<dbReference type="InterPro" id="IPR046038">
    <property type="entry name" value="DUF5996"/>
</dbReference>
<organism evidence="1 2">
    <name type="scientific">Candidatus Thiodiazotropha endolucinida</name>
    <dbReference type="NCBI Taxonomy" id="1655433"/>
    <lineage>
        <taxon>Bacteria</taxon>
        <taxon>Pseudomonadati</taxon>
        <taxon>Pseudomonadota</taxon>
        <taxon>Gammaproteobacteria</taxon>
        <taxon>Chromatiales</taxon>
        <taxon>Sedimenticolaceae</taxon>
        <taxon>Candidatus Thiodiazotropha</taxon>
    </lineage>
</organism>
<dbReference type="AlphaFoldDB" id="A0A7Z0VP38"/>
<dbReference type="OrthoDB" id="9800945at2"/>